<keyword evidence="1" id="KW-0677">Repeat</keyword>
<proteinExistence type="predicted"/>
<dbReference type="PROSITE" id="PS50005">
    <property type="entry name" value="TPR"/>
    <property type="match status" value="2"/>
</dbReference>
<name>A0A1C3REJ1_9PROT</name>
<dbReference type="PANTHER" id="PTHR45586:SF1">
    <property type="entry name" value="LIPOPOLYSACCHARIDE ASSEMBLY PROTEIN B"/>
    <property type="match status" value="1"/>
</dbReference>
<dbReference type="RefSeq" id="WP_083222893.1">
    <property type="nucleotide sequence ID" value="NZ_FLYE01000004.1"/>
</dbReference>
<evidence type="ECO:0000256" key="4">
    <source>
        <dbReference type="SAM" id="SignalP"/>
    </source>
</evidence>
<dbReference type="InterPro" id="IPR019734">
    <property type="entry name" value="TPR_rpt"/>
</dbReference>
<evidence type="ECO:0000313" key="6">
    <source>
        <dbReference type="Proteomes" id="UP000231658"/>
    </source>
</evidence>
<sequence length="266" mass="29448">MMKKTWFISCCLAALIGLNGCSSSEKEPSQTSTEVQSQVEQLLRLGKRTQETGDHANALGFYQRAYMLDTQNRDALFLLAETTKHSGDLSAVAQVYTNGLNHLPEDTGLLRRYGNILIEQNKLPQAIIQLKKALSIKPNDAQALNSLGVAYDLSGLHDDAQDQYEKSLDEAASDLDTLNNYALSLALSEDYDKAIKTLSPYGKDSTAPKRLRLNLAMLYGLSGDVEMAKKVASQLLDREAVENNLRIYEEMRKMNKAARKTAVLGK</sequence>
<feature type="signal peptide" evidence="4">
    <location>
        <begin position="1"/>
        <end position="23"/>
    </location>
</feature>
<dbReference type="AlphaFoldDB" id="A0A1C3REJ1"/>
<feature type="chain" id="PRO_5008680681" evidence="4">
    <location>
        <begin position="24"/>
        <end position="266"/>
    </location>
</feature>
<dbReference type="SUPFAM" id="SSF48452">
    <property type="entry name" value="TPR-like"/>
    <property type="match status" value="1"/>
</dbReference>
<keyword evidence="6" id="KW-1185">Reference proteome</keyword>
<dbReference type="SMART" id="SM00028">
    <property type="entry name" value="TPR"/>
    <property type="match status" value="4"/>
</dbReference>
<gene>
    <name evidence="5" type="ORF">MTBPR1_120016</name>
</gene>
<dbReference type="Pfam" id="PF13414">
    <property type="entry name" value="TPR_11"/>
    <property type="match status" value="1"/>
</dbReference>
<dbReference type="EMBL" id="FLYE01000004">
    <property type="protein sequence ID" value="SCA55710.1"/>
    <property type="molecule type" value="Genomic_DNA"/>
</dbReference>
<keyword evidence="4" id="KW-0732">Signal</keyword>
<accession>A0A1C3REJ1</accession>
<dbReference type="Gene3D" id="1.25.40.10">
    <property type="entry name" value="Tetratricopeptide repeat domain"/>
    <property type="match status" value="1"/>
</dbReference>
<dbReference type="OrthoDB" id="9814069at2"/>
<dbReference type="PANTHER" id="PTHR45586">
    <property type="entry name" value="TPR REPEAT-CONTAINING PROTEIN PA4667"/>
    <property type="match status" value="1"/>
</dbReference>
<dbReference type="InterPro" id="IPR011990">
    <property type="entry name" value="TPR-like_helical_dom_sf"/>
</dbReference>
<evidence type="ECO:0000313" key="5">
    <source>
        <dbReference type="EMBL" id="SCA55710.1"/>
    </source>
</evidence>
<protein>
    <submittedName>
        <fullName evidence="5">Putative TPR repeat-containing protein</fullName>
    </submittedName>
</protein>
<evidence type="ECO:0000256" key="1">
    <source>
        <dbReference type="ARBA" id="ARBA00022737"/>
    </source>
</evidence>
<dbReference type="InterPro" id="IPR051012">
    <property type="entry name" value="CellSynth/LPSAsmb/PSIAsmb"/>
</dbReference>
<reference evidence="5 6" key="1">
    <citation type="submission" date="2016-07" db="EMBL/GenBank/DDBJ databases">
        <authorList>
            <person name="Lefevre C.T."/>
        </authorList>
    </citation>
    <scope>NUCLEOTIDE SEQUENCE [LARGE SCALE GENOMIC DNA]</scope>
    <source>
        <strain evidence="5">PR1</strain>
    </source>
</reference>
<feature type="repeat" description="TPR" evidence="3">
    <location>
        <begin position="107"/>
        <end position="140"/>
    </location>
</feature>
<dbReference type="Proteomes" id="UP000231658">
    <property type="component" value="Unassembled WGS sequence"/>
</dbReference>
<keyword evidence="2 3" id="KW-0802">TPR repeat</keyword>
<evidence type="ECO:0000256" key="2">
    <source>
        <dbReference type="ARBA" id="ARBA00022803"/>
    </source>
</evidence>
<dbReference type="STRING" id="1867952.MTBPR1_120016"/>
<organism evidence="5 6">
    <name type="scientific">Candidatus Terasakiella magnetica</name>
    <dbReference type="NCBI Taxonomy" id="1867952"/>
    <lineage>
        <taxon>Bacteria</taxon>
        <taxon>Pseudomonadati</taxon>
        <taxon>Pseudomonadota</taxon>
        <taxon>Alphaproteobacteria</taxon>
        <taxon>Rhodospirillales</taxon>
        <taxon>Terasakiellaceae</taxon>
        <taxon>Terasakiella</taxon>
    </lineage>
</organism>
<feature type="repeat" description="TPR" evidence="3">
    <location>
        <begin position="39"/>
        <end position="72"/>
    </location>
</feature>
<evidence type="ECO:0000256" key="3">
    <source>
        <dbReference type="PROSITE-ProRule" id="PRU00339"/>
    </source>
</evidence>